<dbReference type="Proteomes" id="UP001652432">
    <property type="component" value="Unassembled WGS sequence"/>
</dbReference>
<dbReference type="EMBL" id="JAOQKJ010000008">
    <property type="protein sequence ID" value="MCU6745057.1"/>
    <property type="molecule type" value="Genomic_DNA"/>
</dbReference>
<dbReference type="Pfam" id="PF20190">
    <property type="entry name" value="DUF6553"/>
    <property type="match status" value="1"/>
</dbReference>
<gene>
    <name evidence="1" type="ORF">OCV77_11245</name>
</gene>
<organism evidence="1 2">
    <name type="scientific">Suilimivivens aceti</name>
    <dbReference type="NCBI Taxonomy" id="2981774"/>
    <lineage>
        <taxon>Bacteria</taxon>
        <taxon>Bacillati</taxon>
        <taxon>Bacillota</taxon>
        <taxon>Clostridia</taxon>
        <taxon>Lachnospirales</taxon>
        <taxon>Lachnospiraceae</taxon>
        <taxon>Suilimivivens</taxon>
    </lineage>
</organism>
<dbReference type="RefSeq" id="WP_262575166.1">
    <property type="nucleotide sequence ID" value="NZ_JAOQKJ010000008.1"/>
</dbReference>
<protein>
    <submittedName>
        <fullName evidence="1">Uncharacterized protein</fullName>
    </submittedName>
</protein>
<dbReference type="InterPro" id="IPR046683">
    <property type="entry name" value="DUF6553"/>
</dbReference>
<keyword evidence="2" id="KW-1185">Reference proteome</keyword>
<reference evidence="1 2" key="1">
    <citation type="journal article" date="2021" name="ISME Commun">
        <title>Automated analysis of genomic sequences facilitates high-throughput and comprehensive description of bacteria.</title>
        <authorList>
            <person name="Hitch T.C.A."/>
        </authorList>
    </citation>
    <scope>NUCLEOTIDE SEQUENCE [LARGE SCALE GENOMIC DNA]</scope>
    <source>
        <strain evidence="1 2">Sanger_18</strain>
    </source>
</reference>
<name>A0ABT2T4B5_9FIRM</name>
<comment type="caution">
    <text evidence="1">The sequence shown here is derived from an EMBL/GenBank/DDBJ whole genome shotgun (WGS) entry which is preliminary data.</text>
</comment>
<proteinExistence type="predicted"/>
<accession>A0ABT2T4B5</accession>
<evidence type="ECO:0000313" key="1">
    <source>
        <dbReference type="EMBL" id="MCU6745057.1"/>
    </source>
</evidence>
<sequence>MVKRTRRKAAVYQRKGERDMEDWLKSFYTQTDPVKRQQLLLENVTEKEADQLRKQLFEARYGKGKPRKDAFMGCLMNLKYIVESGGMDWGGRKKKLAVEVIHDLGIFEFEQKTETEQELIRQELKNTCRTYIEVSTSGRGFTSVIFGMGQLSDEGIAGKIAEQLSRLAFDAPHILRMEKEFEPLQRAAVEAFREIYPDREHFLKKR</sequence>
<evidence type="ECO:0000313" key="2">
    <source>
        <dbReference type="Proteomes" id="UP001652432"/>
    </source>
</evidence>